<evidence type="ECO:0000313" key="3">
    <source>
        <dbReference type="Proteomes" id="UP001150569"/>
    </source>
</evidence>
<name>A0A9W8E100_9FUNG</name>
<dbReference type="EMBL" id="JANBPT010000128">
    <property type="protein sequence ID" value="KAJ1927214.1"/>
    <property type="molecule type" value="Genomic_DNA"/>
</dbReference>
<comment type="caution">
    <text evidence="2">The sequence shown here is derived from an EMBL/GenBank/DDBJ whole genome shotgun (WGS) entry which is preliminary data.</text>
</comment>
<sequence length="160" mass="18228">MSWNRPYRIERPDDGQPSHEQTSPLVIPISGDYDDDDPAMAPQPQHYMLPENYNRVPSFDDPSQWHSVRYGPIDDMETDPPGLIFSGPIHRPIPDSVAPSLNPYSGPQRRRRSDSTSEPSDPADHETPQPPLLNTSIPIQWIQTQPPDPNQNPAQRPRYF</sequence>
<feature type="region of interest" description="Disordered" evidence="1">
    <location>
        <begin position="1"/>
        <end position="160"/>
    </location>
</feature>
<dbReference type="AlphaFoldDB" id="A0A9W8E100"/>
<feature type="compositionally biased region" description="Polar residues" evidence="1">
    <location>
        <begin position="132"/>
        <end position="145"/>
    </location>
</feature>
<organism evidence="2 3">
    <name type="scientific">Tieghemiomyces parasiticus</name>
    <dbReference type="NCBI Taxonomy" id="78921"/>
    <lineage>
        <taxon>Eukaryota</taxon>
        <taxon>Fungi</taxon>
        <taxon>Fungi incertae sedis</taxon>
        <taxon>Zoopagomycota</taxon>
        <taxon>Kickxellomycotina</taxon>
        <taxon>Dimargaritomycetes</taxon>
        <taxon>Dimargaritales</taxon>
        <taxon>Dimargaritaceae</taxon>
        <taxon>Tieghemiomyces</taxon>
    </lineage>
</organism>
<dbReference type="Proteomes" id="UP001150569">
    <property type="component" value="Unassembled WGS sequence"/>
</dbReference>
<protein>
    <submittedName>
        <fullName evidence="2">Uncharacterized protein</fullName>
    </submittedName>
</protein>
<evidence type="ECO:0000256" key="1">
    <source>
        <dbReference type="SAM" id="MobiDB-lite"/>
    </source>
</evidence>
<accession>A0A9W8E100</accession>
<proteinExistence type="predicted"/>
<reference evidence="2" key="1">
    <citation type="submission" date="2022-07" db="EMBL/GenBank/DDBJ databases">
        <title>Phylogenomic reconstructions and comparative analyses of Kickxellomycotina fungi.</title>
        <authorList>
            <person name="Reynolds N.K."/>
            <person name="Stajich J.E."/>
            <person name="Barry K."/>
            <person name="Grigoriev I.V."/>
            <person name="Crous P."/>
            <person name="Smith M.E."/>
        </authorList>
    </citation>
    <scope>NUCLEOTIDE SEQUENCE</scope>
    <source>
        <strain evidence="2">RSA 861</strain>
    </source>
</reference>
<feature type="compositionally biased region" description="Basic and acidic residues" evidence="1">
    <location>
        <begin position="7"/>
        <end position="17"/>
    </location>
</feature>
<gene>
    <name evidence="2" type="ORF">IWQ60_003103</name>
</gene>
<evidence type="ECO:0000313" key="2">
    <source>
        <dbReference type="EMBL" id="KAJ1927214.1"/>
    </source>
</evidence>
<keyword evidence="3" id="KW-1185">Reference proteome</keyword>